<keyword evidence="1" id="KW-0472">Membrane</keyword>
<comment type="caution">
    <text evidence="2">The sequence shown here is derived from an EMBL/GenBank/DDBJ whole genome shotgun (WGS) entry which is preliminary data.</text>
</comment>
<keyword evidence="1" id="KW-0812">Transmembrane</keyword>
<dbReference type="Proteomes" id="UP000315289">
    <property type="component" value="Unassembled WGS sequence"/>
</dbReference>
<accession>A0A557SRN3</accession>
<protein>
    <submittedName>
        <fullName evidence="2">Uncharacterized protein</fullName>
    </submittedName>
</protein>
<dbReference type="RefSeq" id="WP_144734178.1">
    <property type="nucleotide sequence ID" value="NZ_ML675592.1"/>
</dbReference>
<evidence type="ECO:0000313" key="2">
    <source>
        <dbReference type="EMBL" id="TVP39264.1"/>
    </source>
</evidence>
<keyword evidence="1" id="KW-1133">Transmembrane helix</keyword>
<dbReference type="OrthoDB" id="380077at2157"/>
<organism evidence="2 3">
    <name type="scientific">Candidatus Nitrosocosmicus arcticus</name>
    <dbReference type="NCBI Taxonomy" id="2035267"/>
    <lineage>
        <taxon>Archaea</taxon>
        <taxon>Nitrososphaerota</taxon>
        <taxon>Nitrososphaeria</taxon>
        <taxon>Nitrososphaerales</taxon>
        <taxon>Nitrososphaeraceae</taxon>
        <taxon>Candidatus Nitrosocosmicus</taxon>
    </lineage>
</organism>
<name>A0A557SRN3_9ARCH</name>
<reference evidence="2 3" key="1">
    <citation type="journal article" date="2019" name="Front. Microbiol.">
        <title>Ammonia Oxidation by the Arctic Terrestrial Thaumarchaeote Candidatus Nitrosocosmicus arcticus Is Stimulated by Increasing Temperatures.</title>
        <authorList>
            <person name="Alves R.J.E."/>
            <person name="Kerou M."/>
            <person name="Zappe A."/>
            <person name="Bittner R."/>
            <person name="Abby S.S."/>
            <person name="Schmidt H.A."/>
            <person name="Pfeifer K."/>
            <person name="Schleper C."/>
        </authorList>
    </citation>
    <scope>NUCLEOTIDE SEQUENCE [LARGE SCALE GENOMIC DNA]</scope>
    <source>
        <strain evidence="2 3">Kfb</strain>
    </source>
</reference>
<feature type="transmembrane region" description="Helical" evidence="1">
    <location>
        <begin position="6"/>
        <end position="29"/>
    </location>
</feature>
<gene>
    <name evidence="2" type="ORF">NARC_170004</name>
</gene>
<keyword evidence="3" id="KW-1185">Reference proteome</keyword>
<evidence type="ECO:0000256" key="1">
    <source>
        <dbReference type="SAM" id="Phobius"/>
    </source>
</evidence>
<dbReference type="AlphaFoldDB" id="A0A557SRN3"/>
<sequence>MERILINAVSLLSLFVFEIVIGIGNVVYADSQKTQELQMHLNKVMDELNNNNTQGAKMHLQGAQMMVSSMNLDNNTSITNHTTTTT</sequence>
<dbReference type="EMBL" id="VOAH01000017">
    <property type="protein sequence ID" value="TVP39264.1"/>
    <property type="molecule type" value="Genomic_DNA"/>
</dbReference>
<proteinExistence type="predicted"/>
<evidence type="ECO:0000313" key="3">
    <source>
        <dbReference type="Proteomes" id="UP000315289"/>
    </source>
</evidence>